<dbReference type="PANTHER" id="PTHR38479">
    <property type="entry name" value="LMO0824 PROTEIN"/>
    <property type="match status" value="1"/>
</dbReference>
<evidence type="ECO:0008006" key="3">
    <source>
        <dbReference type="Google" id="ProtNLM"/>
    </source>
</evidence>
<dbReference type="HOGENOM" id="CLU_047003_2_0_11"/>
<proteinExistence type="predicted"/>
<dbReference type="eggNOG" id="COG3214">
    <property type="taxonomic scope" value="Bacteria"/>
</dbReference>
<evidence type="ECO:0000313" key="1">
    <source>
        <dbReference type="EMBL" id="ACY19512.1"/>
    </source>
</evidence>
<dbReference type="RefSeq" id="WP_012832104.1">
    <property type="nucleotide sequence ID" value="NC_013441.1"/>
</dbReference>
<evidence type="ECO:0000313" key="2">
    <source>
        <dbReference type="Proteomes" id="UP000001219"/>
    </source>
</evidence>
<dbReference type="STRING" id="526226.Gbro_0164"/>
<dbReference type="OrthoDB" id="9148135at2"/>
<sequence length="355" mass="39488">MAEKLTRRQWNRTLLQRQHLLDRVDEDAIEVLDRCVGLQSQDPRAAFFGLHSRIEGFDPAELDDLLTEREVVRMALLRSTVFLVDAQDARWIRALAQPAITTELERYQAPRLLSADPTRVIADAADLLAGRELRGSVLGAELEKRHPGESPSVLTAIARCGLPLVQVPPRGLWRGRGSVTYRLFDEWVGPGEPAVEGDEARKDLIRLYLRGFGPATVQGIQTWSGLTRLRPLVEAMEADWELARLTGPDGEELFDLEGLDLTDAEAPCAATFLAPYDNVIVAQADRRRIADDEAYAATWTPNGRSPGFLLVDGFLAGTWRIDADGVVTVDCLRPLSAAERRGVEVERERLQQFCG</sequence>
<name>D0LB81_GORB4</name>
<organism evidence="1 2">
    <name type="scientific">Gordonia bronchialis (strain ATCC 25592 / DSM 43247 / BCRC 13721 / JCM 3198 / KCTC 3076 / NBRC 16047 / NCTC 10667)</name>
    <name type="common">Rhodococcus bronchialis</name>
    <dbReference type="NCBI Taxonomy" id="526226"/>
    <lineage>
        <taxon>Bacteria</taxon>
        <taxon>Bacillati</taxon>
        <taxon>Actinomycetota</taxon>
        <taxon>Actinomycetes</taxon>
        <taxon>Mycobacteriales</taxon>
        <taxon>Gordoniaceae</taxon>
        <taxon>Gordonia</taxon>
    </lineage>
</organism>
<gene>
    <name evidence="1" type="ordered locus">Gbro_0164</name>
</gene>
<dbReference type="AlphaFoldDB" id="D0LB81"/>
<reference evidence="1 2" key="2">
    <citation type="journal article" date="2010" name="Stand. Genomic Sci.">
        <title>Complete genome sequence of Gordonia bronchialis type strain (3410).</title>
        <authorList>
            <person name="Ivanova N."/>
            <person name="Sikorski J."/>
            <person name="Jando M."/>
            <person name="Lapidus A."/>
            <person name="Nolan M."/>
            <person name="Lucas S."/>
            <person name="Del Rio T.G."/>
            <person name="Tice H."/>
            <person name="Copeland A."/>
            <person name="Cheng J.F."/>
            <person name="Chen F."/>
            <person name="Bruce D."/>
            <person name="Goodwin L."/>
            <person name="Pitluck S."/>
            <person name="Mavromatis K."/>
            <person name="Ovchinnikova G."/>
            <person name="Pati A."/>
            <person name="Chen A."/>
            <person name="Palaniappan K."/>
            <person name="Land M."/>
            <person name="Hauser L."/>
            <person name="Chang Y.J."/>
            <person name="Jeffries C.D."/>
            <person name="Chain P."/>
            <person name="Saunders E."/>
            <person name="Han C."/>
            <person name="Detter J.C."/>
            <person name="Brettin T."/>
            <person name="Rohde M."/>
            <person name="Goker M."/>
            <person name="Bristow J."/>
            <person name="Eisen J.A."/>
            <person name="Markowitz V."/>
            <person name="Hugenholtz P."/>
            <person name="Klenk H.P."/>
            <person name="Kyrpides N.C."/>
        </authorList>
    </citation>
    <scope>NUCLEOTIDE SEQUENCE [LARGE SCALE GENOMIC DNA]</scope>
    <source>
        <strain evidence="2">ATCC 25592 / DSM 43247 / BCRC 13721 / JCM 3198 / KCTC 3076 / NBRC 16047 / NCTC 10667</strain>
    </source>
</reference>
<dbReference type="EMBL" id="CP001802">
    <property type="protein sequence ID" value="ACY19512.1"/>
    <property type="molecule type" value="Genomic_DNA"/>
</dbReference>
<protein>
    <recommendedName>
        <fullName evidence="3">Winged helix DNA-binding domain-containing protein</fullName>
    </recommendedName>
</protein>
<dbReference type="PANTHER" id="PTHR38479:SF2">
    <property type="entry name" value="WINGED HELIX DNA-BINDING DOMAIN-CONTAINING PROTEIN"/>
    <property type="match status" value="1"/>
</dbReference>
<accession>D0LB81</accession>
<dbReference type="Proteomes" id="UP000001219">
    <property type="component" value="Chromosome"/>
</dbReference>
<reference evidence="2" key="1">
    <citation type="submission" date="2009-10" db="EMBL/GenBank/DDBJ databases">
        <title>The complete chromosome of Gordonia bronchialis DSM 43247.</title>
        <authorList>
            <consortium name="US DOE Joint Genome Institute (JGI-PGF)"/>
            <person name="Lucas S."/>
            <person name="Copeland A."/>
            <person name="Lapidus A."/>
            <person name="Glavina del Rio T."/>
            <person name="Dalin E."/>
            <person name="Tice H."/>
            <person name="Bruce D."/>
            <person name="Goodwin L."/>
            <person name="Pitluck S."/>
            <person name="Kyrpides N."/>
            <person name="Mavromatis K."/>
            <person name="Ivanova N."/>
            <person name="Ovchinnikova G."/>
            <person name="Saunders E."/>
            <person name="Brettin T."/>
            <person name="Detter J.C."/>
            <person name="Han C."/>
            <person name="Larimer F."/>
            <person name="Land M."/>
            <person name="Hauser L."/>
            <person name="Markowitz V."/>
            <person name="Cheng J.-F."/>
            <person name="Hugenholtz P."/>
            <person name="Woyke T."/>
            <person name="Wu D."/>
            <person name="Jando M."/>
            <person name="Schneider S."/>
            <person name="Goeker M."/>
            <person name="Klenk H.-P."/>
            <person name="Eisen J.A."/>
        </authorList>
    </citation>
    <scope>NUCLEOTIDE SEQUENCE [LARGE SCALE GENOMIC DNA]</scope>
    <source>
        <strain evidence="2">ATCC 25592 / DSM 43247 / BCRC 13721 / JCM 3198 / KCTC 3076 / NBRC 16047 / NCTC 10667</strain>
    </source>
</reference>
<dbReference type="InterPro" id="IPR009351">
    <property type="entry name" value="AlkZ-like"/>
</dbReference>
<dbReference type="KEGG" id="gbr:Gbro_0164"/>
<keyword evidence="2" id="KW-1185">Reference proteome</keyword>
<dbReference type="Pfam" id="PF06224">
    <property type="entry name" value="AlkZ-like"/>
    <property type="match status" value="1"/>
</dbReference>